<evidence type="ECO:0000259" key="5">
    <source>
        <dbReference type="PROSITE" id="PS50943"/>
    </source>
</evidence>
<dbReference type="Proteomes" id="UP000230137">
    <property type="component" value="Unassembled WGS sequence"/>
</dbReference>
<gene>
    <name evidence="6" type="ORF">COX60_02780</name>
</gene>
<dbReference type="PROSITE" id="PS01031">
    <property type="entry name" value="SHSP"/>
    <property type="match status" value="1"/>
</dbReference>
<reference evidence="7" key="1">
    <citation type="submission" date="2017-09" db="EMBL/GenBank/DDBJ databases">
        <title>Depth-based differentiation of microbial function through sediment-hosted aquifers and enrichment of novel symbionts in the deep terrestrial subsurface.</title>
        <authorList>
            <person name="Probst A.J."/>
            <person name="Ladd B."/>
            <person name="Jarett J.K."/>
            <person name="Geller-Mcgrath D.E."/>
            <person name="Sieber C.M.K."/>
            <person name="Emerson J.B."/>
            <person name="Anantharaman K."/>
            <person name="Thomas B.C."/>
            <person name="Malmstrom R."/>
            <person name="Stieglmeier M."/>
            <person name="Klingl A."/>
            <person name="Woyke T."/>
            <person name="Ryan C.M."/>
            <person name="Banfield J.F."/>
        </authorList>
    </citation>
    <scope>NUCLEOTIDE SEQUENCE [LARGE SCALE GENOMIC DNA]</scope>
</reference>
<dbReference type="EMBL" id="PFQF01000039">
    <property type="protein sequence ID" value="PJA20079.1"/>
    <property type="molecule type" value="Genomic_DNA"/>
</dbReference>
<dbReference type="GO" id="GO:0003677">
    <property type="term" value="F:DNA binding"/>
    <property type="evidence" value="ECO:0007669"/>
    <property type="project" value="UniProtKB-KW"/>
</dbReference>
<dbReference type="InterPro" id="IPR001387">
    <property type="entry name" value="Cro/C1-type_HTH"/>
</dbReference>
<evidence type="ECO:0000256" key="1">
    <source>
        <dbReference type="ARBA" id="ARBA00023125"/>
    </source>
</evidence>
<dbReference type="Gene3D" id="1.10.260.40">
    <property type="entry name" value="lambda repressor-like DNA-binding domains"/>
    <property type="match status" value="1"/>
</dbReference>
<evidence type="ECO:0000256" key="3">
    <source>
        <dbReference type="RuleBase" id="RU003616"/>
    </source>
</evidence>
<dbReference type="PANTHER" id="PTHR46558">
    <property type="entry name" value="TRACRIPTIONAL REGULATORY PROTEIN-RELATED-RELATED"/>
    <property type="match status" value="1"/>
</dbReference>
<keyword evidence="1" id="KW-0238">DNA-binding</keyword>
<dbReference type="AlphaFoldDB" id="A0A2M7W3I2"/>
<dbReference type="Pfam" id="PF00011">
    <property type="entry name" value="HSP20"/>
    <property type="match status" value="1"/>
</dbReference>
<dbReference type="Gene3D" id="2.60.40.790">
    <property type="match status" value="1"/>
</dbReference>
<dbReference type="PROSITE" id="PS50943">
    <property type="entry name" value="HTH_CROC1"/>
    <property type="match status" value="1"/>
</dbReference>
<comment type="caution">
    <text evidence="6">The sequence shown here is derived from an EMBL/GenBank/DDBJ whole genome shotgun (WGS) entry which is preliminary data.</text>
</comment>
<dbReference type="Pfam" id="PF01381">
    <property type="entry name" value="HTH_3"/>
    <property type="match status" value="1"/>
</dbReference>
<accession>A0A2M7W3I2</accession>
<evidence type="ECO:0000259" key="4">
    <source>
        <dbReference type="PROSITE" id="PS01031"/>
    </source>
</evidence>
<feature type="domain" description="SHSP" evidence="4">
    <location>
        <begin position="118"/>
        <end position="232"/>
    </location>
</feature>
<dbReference type="SUPFAM" id="SSF47413">
    <property type="entry name" value="lambda repressor-like DNA-binding domains"/>
    <property type="match status" value="1"/>
</dbReference>
<dbReference type="SUPFAM" id="SSF49764">
    <property type="entry name" value="HSP20-like chaperones"/>
    <property type="match status" value="1"/>
</dbReference>
<proteinExistence type="inferred from homology"/>
<protein>
    <recommendedName>
        <fullName evidence="8">SHSP domain-containing protein</fullName>
    </recommendedName>
</protein>
<sequence>MEIEIYCQNLRDFRKNCKLSQEKLADILGVSRQTIFSLETGKSIPSLDLAHKISSLFDTAIDQLFFNQTKDTEVDSNQYKLIGDSMERELMPLSPFHGLGDLHREIDRFFNESFTVSRGSSQILPALNVSENENNYSIELAIPGYNNDDIDIEVYEDYLTIKGERKVKDVEKEKGYVRREFAHNQFERSVSFLQKIDSENTQAKLESGILEIIAPKVTPVKPKVKTLKPIKK</sequence>
<evidence type="ECO:0000313" key="7">
    <source>
        <dbReference type="Proteomes" id="UP000230137"/>
    </source>
</evidence>
<organism evidence="6 7">
    <name type="scientific">Candidatus Berkelbacteria bacterium CG_4_10_14_0_2_um_filter_35_9_33_12</name>
    <dbReference type="NCBI Taxonomy" id="1974499"/>
    <lineage>
        <taxon>Bacteria</taxon>
        <taxon>Candidatus Berkelbacteria</taxon>
    </lineage>
</organism>
<comment type="similarity">
    <text evidence="2 3">Belongs to the small heat shock protein (HSP20) family.</text>
</comment>
<evidence type="ECO:0008006" key="8">
    <source>
        <dbReference type="Google" id="ProtNLM"/>
    </source>
</evidence>
<dbReference type="SMART" id="SM00530">
    <property type="entry name" value="HTH_XRE"/>
    <property type="match status" value="1"/>
</dbReference>
<dbReference type="CDD" id="cd06464">
    <property type="entry name" value="ACD_sHsps-like"/>
    <property type="match status" value="1"/>
</dbReference>
<evidence type="ECO:0000313" key="6">
    <source>
        <dbReference type="EMBL" id="PJA20079.1"/>
    </source>
</evidence>
<dbReference type="InterPro" id="IPR010982">
    <property type="entry name" value="Lambda_DNA-bd_dom_sf"/>
</dbReference>
<name>A0A2M7W3I2_9BACT</name>
<dbReference type="InterPro" id="IPR008978">
    <property type="entry name" value="HSP20-like_chaperone"/>
</dbReference>
<dbReference type="CDD" id="cd00093">
    <property type="entry name" value="HTH_XRE"/>
    <property type="match status" value="1"/>
</dbReference>
<evidence type="ECO:0000256" key="2">
    <source>
        <dbReference type="PROSITE-ProRule" id="PRU00285"/>
    </source>
</evidence>
<feature type="domain" description="HTH cro/C1-type" evidence="5">
    <location>
        <begin position="10"/>
        <end position="64"/>
    </location>
</feature>
<dbReference type="PANTHER" id="PTHR46558:SF4">
    <property type="entry name" value="DNA-BIDING PHAGE PROTEIN"/>
    <property type="match status" value="1"/>
</dbReference>
<dbReference type="InterPro" id="IPR002068">
    <property type="entry name" value="A-crystallin/Hsp20_dom"/>
</dbReference>